<dbReference type="InterPro" id="IPR002893">
    <property type="entry name" value="Znf_MYND"/>
</dbReference>
<dbReference type="AlphaFoldDB" id="A0A9W7L959"/>
<reference evidence="8" key="1">
    <citation type="journal article" date="2023" name="Commun. Biol.">
        <title>Genome analysis of Parmales, the sister group of diatoms, reveals the evolutionary specialization of diatoms from phago-mixotrophs to photoautotrophs.</title>
        <authorList>
            <person name="Ban H."/>
            <person name="Sato S."/>
            <person name="Yoshikawa S."/>
            <person name="Yamada K."/>
            <person name="Nakamura Y."/>
            <person name="Ichinomiya M."/>
            <person name="Sato N."/>
            <person name="Blanc-Mathieu R."/>
            <person name="Endo H."/>
            <person name="Kuwata A."/>
            <person name="Ogata H."/>
        </authorList>
    </citation>
    <scope>NUCLEOTIDE SEQUENCE [LARGE SCALE GENOMIC DNA]</scope>
</reference>
<dbReference type="OrthoDB" id="273089at2759"/>
<organism evidence="7 8">
    <name type="scientific">Triparma columacea</name>
    <dbReference type="NCBI Taxonomy" id="722753"/>
    <lineage>
        <taxon>Eukaryota</taxon>
        <taxon>Sar</taxon>
        <taxon>Stramenopiles</taxon>
        <taxon>Ochrophyta</taxon>
        <taxon>Bolidophyceae</taxon>
        <taxon>Parmales</taxon>
        <taxon>Triparmaceae</taxon>
        <taxon>Triparma</taxon>
    </lineage>
</organism>
<dbReference type="EMBL" id="BRYA01000101">
    <property type="protein sequence ID" value="GMI39398.1"/>
    <property type="molecule type" value="Genomic_DNA"/>
</dbReference>
<dbReference type="SUPFAM" id="SSF144232">
    <property type="entry name" value="HIT/MYND zinc finger-like"/>
    <property type="match status" value="1"/>
</dbReference>
<evidence type="ECO:0000313" key="7">
    <source>
        <dbReference type="EMBL" id="GMI39398.1"/>
    </source>
</evidence>
<proteinExistence type="predicted"/>
<name>A0A9W7L959_9STRA</name>
<comment type="caution">
    <text evidence="7">The sequence shown here is derived from an EMBL/GenBank/DDBJ whole genome shotgun (WGS) entry which is preliminary data.</text>
</comment>
<evidence type="ECO:0000256" key="5">
    <source>
        <dbReference type="SAM" id="Phobius"/>
    </source>
</evidence>
<evidence type="ECO:0000313" key="8">
    <source>
        <dbReference type="Proteomes" id="UP001165065"/>
    </source>
</evidence>
<keyword evidence="5" id="KW-0812">Transmembrane</keyword>
<keyword evidence="5" id="KW-1133">Transmembrane helix</keyword>
<evidence type="ECO:0000256" key="1">
    <source>
        <dbReference type="ARBA" id="ARBA00022723"/>
    </source>
</evidence>
<feature type="domain" description="MYND-type" evidence="6">
    <location>
        <begin position="123"/>
        <end position="160"/>
    </location>
</feature>
<accession>A0A9W7L959</accession>
<evidence type="ECO:0000256" key="4">
    <source>
        <dbReference type="PROSITE-ProRule" id="PRU00134"/>
    </source>
</evidence>
<evidence type="ECO:0000259" key="6">
    <source>
        <dbReference type="PROSITE" id="PS50865"/>
    </source>
</evidence>
<protein>
    <recommendedName>
        <fullName evidence="6">MYND-type domain-containing protein</fullName>
    </recommendedName>
</protein>
<keyword evidence="3" id="KW-0862">Zinc</keyword>
<dbReference type="Proteomes" id="UP001165065">
    <property type="component" value="Unassembled WGS sequence"/>
</dbReference>
<evidence type="ECO:0000256" key="3">
    <source>
        <dbReference type="ARBA" id="ARBA00022833"/>
    </source>
</evidence>
<keyword evidence="5" id="KW-0472">Membrane</keyword>
<dbReference type="GO" id="GO:0008270">
    <property type="term" value="F:zinc ion binding"/>
    <property type="evidence" value="ECO:0007669"/>
    <property type="project" value="UniProtKB-KW"/>
</dbReference>
<keyword evidence="1" id="KW-0479">Metal-binding</keyword>
<feature type="transmembrane region" description="Helical" evidence="5">
    <location>
        <begin position="194"/>
        <end position="212"/>
    </location>
</feature>
<dbReference type="PROSITE" id="PS50865">
    <property type="entry name" value="ZF_MYND_2"/>
    <property type="match status" value="1"/>
</dbReference>
<evidence type="ECO:0000256" key="2">
    <source>
        <dbReference type="ARBA" id="ARBA00022771"/>
    </source>
</evidence>
<dbReference type="PROSITE" id="PS01360">
    <property type="entry name" value="ZF_MYND_1"/>
    <property type="match status" value="1"/>
</dbReference>
<keyword evidence="8" id="KW-1185">Reference proteome</keyword>
<feature type="transmembrane region" description="Helical" evidence="5">
    <location>
        <begin position="166"/>
        <end position="182"/>
    </location>
</feature>
<sequence>MSFVHLFCLESWRTRSRHPLAEGGVNCETCSTPYTLPPPNRPTATPHAPGNADGGLGWLNAMPQHVLEAFRSPPRTWVLVSWIVRRRTGRMLAPVVGSPWLAMYCKMRRMLKKRGVSRRRWACTLCRRRARWKCVRCLRSYYCSRECQNVDWHLQHKHLCYKPSRLLQSCCLYLPPIIYLLLPSLKSHFRTTVLLLLVVLPLLFQGVSAMWVGPTANVVKILTDVDLRGRMAEFVTVLSTILLTILARSIMTAAEATREGGGGGGVTRWRGQGVPEQCVIQRSEVGGWMRSRGWGEGWDERAKIFKSWGGVGEAWRKVGGGVLGCWGGLPSMGGRDGRDMRG</sequence>
<keyword evidence="2 4" id="KW-0863">Zinc-finger</keyword>
<dbReference type="Gene3D" id="6.10.140.2220">
    <property type="match status" value="1"/>
</dbReference>
<dbReference type="Pfam" id="PF01753">
    <property type="entry name" value="zf-MYND"/>
    <property type="match status" value="1"/>
</dbReference>
<gene>
    <name evidence="7" type="ORF">TrCOL_g4493</name>
</gene>
<feature type="transmembrane region" description="Helical" evidence="5">
    <location>
        <begin position="232"/>
        <end position="251"/>
    </location>
</feature>